<organism evidence="2">
    <name type="scientific">uncultured Caudovirales phage</name>
    <dbReference type="NCBI Taxonomy" id="2100421"/>
    <lineage>
        <taxon>Viruses</taxon>
        <taxon>Duplodnaviria</taxon>
        <taxon>Heunggongvirae</taxon>
        <taxon>Uroviricota</taxon>
        <taxon>Caudoviricetes</taxon>
        <taxon>Peduoviridae</taxon>
        <taxon>Maltschvirus</taxon>
        <taxon>Maltschvirus maltsch</taxon>
    </lineage>
</organism>
<dbReference type="EMBL" id="LR796419">
    <property type="protein sequence ID" value="CAB4142823.1"/>
    <property type="molecule type" value="Genomic_DNA"/>
</dbReference>
<evidence type="ECO:0000313" key="2">
    <source>
        <dbReference type="EMBL" id="CAB4211805.1"/>
    </source>
</evidence>
<evidence type="ECO:0000313" key="1">
    <source>
        <dbReference type="EMBL" id="CAB4142823.1"/>
    </source>
</evidence>
<proteinExistence type="predicted"/>
<name>A0A6J5SEI9_9CAUD</name>
<reference evidence="2" key="1">
    <citation type="submission" date="2020-05" db="EMBL/GenBank/DDBJ databases">
        <authorList>
            <person name="Chiriac C."/>
            <person name="Salcher M."/>
            <person name="Ghai R."/>
            <person name="Kavagutti S V."/>
        </authorList>
    </citation>
    <scope>NUCLEOTIDE SEQUENCE</scope>
</reference>
<accession>A0A6J5SEI9</accession>
<protein>
    <submittedName>
        <fullName evidence="2">Uncharacterized protein</fullName>
    </submittedName>
</protein>
<sequence>MTFKLTKQEDGKLIMTKATAERLYISQYWLIKEDEKPMVHIEAGPFNDEQEAHWARDLGEGDRPGFVVVETRHPIYQLGEE</sequence>
<gene>
    <name evidence="2" type="ORF">UFOVP1414_24</name>
    <name evidence="1" type="ORF">UFOVP442_53</name>
</gene>
<dbReference type="EMBL" id="LR797380">
    <property type="protein sequence ID" value="CAB4211805.1"/>
    <property type="molecule type" value="Genomic_DNA"/>
</dbReference>